<name>W9Z1H0_FUSOX</name>
<dbReference type="Pfam" id="PF24883">
    <property type="entry name" value="NPHP3_N"/>
    <property type="match status" value="1"/>
</dbReference>
<organism evidence="4">
    <name type="scientific">Fusarium oxysporum f. sp. melonis 26406</name>
    <dbReference type="NCBI Taxonomy" id="1089452"/>
    <lineage>
        <taxon>Eukaryota</taxon>
        <taxon>Fungi</taxon>
        <taxon>Dikarya</taxon>
        <taxon>Ascomycota</taxon>
        <taxon>Pezizomycotina</taxon>
        <taxon>Sordariomycetes</taxon>
        <taxon>Hypocreomycetidae</taxon>
        <taxon>Hypocreales</taxon>
        <taxon>Nectriaceae</taxon>
        <taxon>Fusarium</taxon>
        <taxon>Fusarium oxysporum species complex</taxon>
    </lineage>
</organism>
<feature type="domain" description="Nephrocystin 3-like N-terminal" evidence="3">
    <location>
        <begin position="2"/>
        <end position="119"/>
    </location>
</feature>
<evidence type="ECO:0000313" key="4">
    <source>
        <dbReference type="EMBL" id="EXK25639.1"/>
    </source>
</evidence>
<proteinExistence type="predicted"/>
<reference evidence="4" key="2">
    <citation type="submission" date="2012-05" db="EMBL/GenBank/DDBJ databases">
        <title>Annotation of the Genome Sequence of Fusarium oxysporum f. sp. melonis 26406.</title>
        <authorList>
            <consortium name="The Broad Institute Genomics Platform"/>
            <person name="Ma L.-J."/>
            <person name="Corby-Kistler H."/>
            <person name="Broz K."/>
            <person name="Gale L.R."/>
            <person name="Jonkers W."/>
            <person name="O'Donnell K."/>
            <person name="Ploetz R."/>
            <person name="Steinberg C."/>
            <person name="Schwartz D.C."/>
            <person name="VanEtten H."/>
            <person name="Zhou S."/>
            <person name="Young S.K."/>
            <person name="Zeng Q."/>
            <person name="Gargeya S."/>
            <person name="Fitzgerald M."/>
            <person name="Abouelleil A."/>
            <person name="Alvarado L."/>
            <person name="Chapman S.B."/>
            <person name="Gainer-Dewar J."/>
            <person name="Goldberg J."/>
            <person name="Griggs A."/>
            <person name="Gujja S."/>
            <person name="Hansen M."/>
            <person name="Howarth C."/>
            <person name="Imamovic A."/>
            <person name="Ireland A."/>
            <person name="Larimer J."/>
            <person name="McCowan C."/>
            <person name="Murphy C."/>
            <person name="Pearson M."/>
            <person name="Poon T.W."/>
            <person name="Priest M."/>
            <person name="Roberts A."/>
            <person name="Saif S."/>
            <person name="Shea T."/>
            <person name="Sykes S."/>
            <person name="Wortman J."/>
            <person name="Nusbaum C."/>
            <person name="Birren B."/>
        </authorList>
    </citation>
    <scope>NUCLEOTIDE SEQUENCE</scope>
    <source>
        <strain evidence="4">26406</strain>
    </source>
</reference>
<reference evidence="4" key="1">
    <citation type="submission" date="2012-04" db="EMBL/GenBank/DDBJ databases">
        <title>The Genome Sequence of Fusarium oxysporum melonis.</title>
        <authorList>
            <consortium name="The Broad Institute Genome Sequencing Platform"/>
            <person name="Ma L.-J."/>
            <person name="Gale L.R."/>
            <person name="Schwartz D.C."/>
            <person name="Zhou S."/>
            <person name="Corby-Kistler H."/>
            <person name="Young S.K."/>
            <person name="Zeng Q."/>
            <person name="Gargeya S."/>
            <person name="Fitzgerald M."/>
            <person name="Haas B."/>
            <person name="Abouelleil A."/>
            <person name="Alvarado L."/>
            <person name="Arachchi H.M."/>
            <person name="Berlin A."/>
            <person name="Brown A."/>
            <person name="Chapman S.B."/>
            <person name="Chen Z."/>
            <person name="Dunbar C."/>
            <person name="Freedman E."/>
            <person name="Gearin G."/>
            <person name="Goldberg J."/>
            <person name="Griggs A."/>
            <person name="Gujja S."/>
            <person name="Heiman D."/>
            <person name="Howarth C."/>
            <person name="Larson L."/>
            <person name="Lui A."/>
            <person name="MacDonald P.J.P."/>
            <person name="Montmayeur A."/>
            <person name="Murphy C."/>
            <person name="Neiman D."/>
            <person name="Pearson M."/>
            <person name="Priest M."/>
            <person name="Roberts A."/>
            <person name="Saif S."/>
            <person name="Shea T."/>
            <person name="Shenoy N."/>
            <person name="Sisk P."/>
            <person name="Stolte C."/>
            <person name="Sykes S."/>
            <person name="Wortman J."/>
            <person name="Nusbaum C."/>
            <person name="Birren B."/>
        </authorList>
    </citation>
    <scope>NUCLEOTIDE SEQUENCE</scope>
    <source>
        <strain evidence="4">26406</strain>
    </source>
</reference>
<dbReference type="InterPro" id="IPR056884">
    <property type="entry name" value="NPHP3-like_N"/>
</dbReference>
<feature type="region of interest" description="Disordered" evidence="2">
    <location>
        <begin position="231"/>
        <end position="265"/>
    </location>
</feature>
<keyword evidence="1" id="KW-0677">Repeat</keyword>
<dbReference type="AlphaFoldDB" id="W9Z1H0"/>
<dbReference type="HOGENOM" id="CLU_1049882_0_0_1"/>
<evidence type="ECO:0000259" key="3">
    <source>
        <dbReference type="Pfam" id="PF24883"/>
    </source>
</evidence>
<evidence type="ECO:0000256" key="2">
    <source>
        <dbReference type="SAM" id="MobiDB-lite"/>
    </source>
</evidence>
<evidence type="ECO:0000256" key="1">
    <source>
        <dbReference type="ARBA" id="ARBA00022737"/>
    </source>
</evidence>
<dbReference type="EMBL" id="JH659390">
    <property type="protein sequence ID" value="EXK25639.1"/>
    <property type="molecule type" value="Genomic_DNA"/>
</dbReference>
<sequence length="265" mass="29511">MLLCGIIDELEKDPNNRLSYCFCQATEARLSNATAVLRGLIYLLVDQQPLLISHVRKKHDYAGKQPFETRNAWEALSKVLAAMLHNLSLNGAILMIDTLDEFALVLTDELSLLTSQLSDLQDRVPLTKFVKMEHFLSQIAHRVLINRIKETVYYSVPGGSYPPSPLEDEFTYQLEQWHHQLPAAIQFEVDSEMPPARFPGTWSSRPGFGPATWLPSGTSAARFSPLASNALQPSPSIWSRPGQMQDDTGGRAGMGTHPAADQNHD</sequence>
<dbReference type="OrthoDB" id="538223at2759"/>
<dbReference type="Proteomes" id="UP000030703">
    <property type="component" value="Unassembled WGS sequence"/>
</dbReference>
<accession>W9Z1H0</accession>
<gene>
    <name evidence="4" type="ORF">FOMG_17711</name>
</gene>
<dbReference type="VEuPathDB" id="FungiDB:FOMG_17711"/>
<protein>
    <recommendedName>
        <fullName evidence="3">Nephrocystin 3-like N-terminal domain-containing protein</fullName>
    </recommendedName>
</protein>